<keyword evidence="5" id="KW-0121">Carboxypeptidase</keyword>
<dbReference type="Gene3D" id="3.40.710.10">
    <property type="entry name" value="DD-peptidase/beta-lactamase superfamily"/>
    <property type="match status" value="2"/>
</dbReference>
<reference evidence="5 6" key="1">
    <citation type="submission" date="2017-05" db="EMBL/GenBank/DDBJ databases">
        <authorList>
            <person name="Song R."/>
            <person name="Chenine A.L."/>
            <person name="Ruprecht R.M."/>
        </authorList>
    </citation>
    <scope>NUCLEOTIDE SEQUENCE [LARGE SCALE GENOMIC DNA]</scope>
    <source>
        <strain evidence="5 6">CECT 8899</strain>
    </source>
</reference>
<dbReference type="Gene3D" id="3.50.80.20">
    <property type="entry name" value="D-Ala-D-Ala carboxypeptidase C, peptidase S13"/>
    <property type="match status" value="1"/>
</dbReference>
<dbReference type="AlphaFoldDB" id="A0A238L874"/>
<dbReference type="PANTHER" id="PTHR30023:SF0">
    <property type="entry name" value="PENICILLIN-SENSITIVE CARBOXYPEPTIDASE A"/>
    <property type="match status" value="1"/>
</dbReference>
<dbReference type="SUPFAM" id="SSF56601">
    <property type="entry name" value="beta-lactamase/transpeptidase-like"/>
    <property type="match status" value="1"/>
</dbReference>
<dbReference type="NCBIfam" id="TIGR00666">
    <property type="entry name" value="PBP4"/>
    <property type="match status" value="1"/>
</dbReference>
<dbReference type="EMBL" id="FXZK01000001">
    <property type="protein sequence ID" value="SMY05897.1"/>
    <property type="molecule type" value="Genomic_DNA"/>
</dbReference>
<dbReference type="Pfam" id="PF02113">
    <property type="entry name" value="Peptidase_S13"/>
    <property type="match status" value="1"/>
</dbReference>
<dbReference type="OrthoDB" id="5372081at2"/>
<proteinExistence type="inferred from homology"/>
<protein>
    <submittedName>
        <fullName evidence="5">D-alanyl-D-alanine carboxypeptidase DacC</fullName>
        <ecNumber evidence="5">3.4.16.4</ecNumber>
    </submittedName>
</protein>
<dbReference type="PRINTS" id="PR00922">
    <property type="entry name" value="DADACBPTASE3"/>
</dbReference>
<evidence type="ECO:0000256" key="1">
    <source>
        <dbReference type="ARBA" id="ARBA00006096"/>
    </source>
</evidence>
<dbReference type="PANTHER" id="PTHR30023">
    <property type="entry name" value="D-ALANYL-D-ALANINE CARBOXYPEPTIDASE"/>
    <property type="match status" value="1"/>
</dbReference>
<feature type="chain" id="PRO_5012737456" evidence="4">
    <location>
        <begin position="22"/>
        <end position="506"/>
    </location>
</feature>
<evidence type="ECO:0000313" key="5">
    <source>
        <dbReference type="EMBL" id="SMY05897.1"/>
    </source>
</evidence>
<evidence type="ECO:0000256" key="3">
    <source>
        <dbReference type="SAM" id="MobiDB-lite"/>
    </source>
</evidence>
<evidence type="ECO:0000313" key="6">
    <source>
        <dbReference type="Proteomes" id="UP000201613"/>
    </source>
</evidence>
<feature type="region of interest" description="Disordered" evidence="3">
    <location>
        <begin position="35"/>
        <end position="60"/>
    </location>
</feature>
<dbReference type="RefSeq" id="WP_093991326.1">
    <property type="nucleotide sequence ID" value="NZ_FXZK01000001.1"/>
</dbReference>
<evidence type="ECO:0000256" key="2">
    <source>
        <dbReference type="ARBA" id="ARBA00022801"/>
    </source>
</evidence>
<comment type="similarity">
    <text evidence="1">Belongs to the peptidase S13 family.</text>
</comment>
<dbReference type="GO" id="GO:0006508">
    <property type="term" value="P:proteolysis"/>
    <property type="evidence" value="ECO:0007669"/>
    <property type="project" value="InterPro"/>
</dbReference>
<dbReference type="InterPro" id="IPR000667">
    <property type="entry name" value="Peptidase_S13"/>
</dbReference>
<dbReference type="InterPro" id="IPR012338">
    <property type="entry name" value="Beta-lactam/transpept-like"/>
</dbReference>
<dbReference type="EC" id="3.4.16.4" evidence="5"/>
<name>A0A238L874_9RHOB</name>
<keyword evidence="4" id="KW-0732">Signal</keyword>
<feature type="signal peptide" evidence="4">
    <location>
        <begin position="1"/>
        <end position="21"/>
    </location>
</feature>
<keyword evidence="2 5" id="KW-0378">Hydrolase</keyword>
<dbReference type="GO" id="GO:0009002">
    <property type="term" value="F:serine-type D-Ala-D-Ala carboxypeptidase activity"/>
    <property type="evidence" value="ECO:0007669"/>
    <property type="project" value="UniProtKB-EC"/>
</dbReference>
<keyword evidence="6" id="KW-1185">Reference proteome</keyword>
<sequence>MKTYLTRRALLAGGFSSLGMAALADAPLTAIRPEARSVEAQIGTPPDRPDKRPRARPSSETIVADSGLAGTVAFVVADARTGAVLEEREADVPLPPASVTKAVTALYALDVLGADHRFDTRLLATGPIEDGILMGDLILAGGGDPTLTTDHLAELAIALRTAGISEVQGAFKVWGGALPYVNEIEPSQLDHLGYNPAVSGLNLNFNRVHFEWTRSGGAYQVAMDARTDLYRPDVTVARMRVADRSLPIYTYSDGGGIDDWTVARAALGDGGSRWLPVRYPSLYAGDVFTTFARSNGIVLTAPERIGLLPEAQELARHESEPLDQIITDMLRYSTNLTAEVIGLAASFARSASPQSLTQSAQIMREWVGAEFGADAFFSDHSGLADTTRVTARDMVRILSGARQSSALSTLLKDIAMTDSQGDLMRDAPVSVVAKTGTLNFVSTLAGYARAQEGRELVFAIFSADIDARDRAKAAGDEIPQGSRSYNSAAKRLQQRLLQRWGTVFPA</sequence>
<evidence type="ECO:0000256" key="4">
    <source>
        <dbReference type="SAM" id="SignalP"/>
    </source>
</evidence>
<accession>A0A238L874</accession>
<dbReference type="GO" id="GO:0000270">
    <property type="term" value="P:peptidoglycan metabolic process"/>
    <property type="evidence" value="ECO:0007669"/>
    <property type="project" value="TreeGrafter"/>
</dbReference>
<organism evidence="5 6">
    <name type="scientific">Flavimaricola marinus</name>
    <dbReference type="NCBI Taxonomy" id="1819565"/>
    <lineage>
        <taxon>Bacteria</taxon>
        <taxon>Pseudomonadati</taxon>
        <taxon>Pseudomonadota</taxon>
        <taxon>Alphaproteobacteria</taxon>
        <taxon>Rhodobacterales</taxon>
        <taxon>Paracoccaceae</taxon>
        <taxon>Flavimaricola</taxon>
    </lineage>
</organism>
<keyword evidence="5" id="KW-0645">Protease</keyword>
<gene>
    <name evidence="5" type="primary">dacC_1</name>
    <name evidence="5" type="ORF">LOM8899_00018</name>
</gene>
<dbReference type="Proteomes" id="UP000201613">
    <property type="component" value="Unassembled WGS sequence"/>
</dbReference>